<sequence>MAILPSKLKSLEPWQQNLAVLWLGTFIAGMGFSEVSPFISLYVDQLGDFTKGQLSIYSGITFGVTFMVVAIVSPLWGRLADRRGRKLMLLRSSFGMAIIIGACGFVHNVYALIALRFLQGLAAGYIPNASALIATETPKAKSGTAIGILTTGYVSGNLIGPILGGFLAQTFSIRLTFIITGALLLIVFVLSLTMVHEHYTPDPRLLKKEKRPRLLTQVSNPKAIMVLLISTAIIQLGNMSIYPIISLYVKELMHNVGPITVVAGIIAALPGISNLMAAPRLGQLGDRIGSGKILVSSLIFAVIMYIPQGIVGSIWALGFLRLMIGVSDGALFPTIQTLLSKLTPVSYTGTVFSWNQSAQAFGSMAGSLAGGFISNIFDYNGVFIFTALCLALDLVMVWTFIPHIWSSRPQQQE</sequence>
<keyword evidence="2" id="KW-0813">Transport</keyword>
<dbReference type="SUPFAM" id="SSF103473">
    <property type="entry name" value="MFS general substrate transporter"/>
    <property type="match status" value="1"/>
</dbReference>
<evidence type="ECO:0000256" key="2">
    <source>
        <dbReference type="ARBA" id="ARBA00022448"/>
    </source>
</evidence>
<evidence type="ECO:0000313" key="10">
    <source>
        <dbReference type="Proteomes" id="UP000051984"/>
    </source>
</evidence>
<dbReference type="InterPro" id="IPR020846">
    <property type="entry name" value="MFS_dom"/>
</dbReference>
<evidence type="ECO:0000256" key="3">
    <source>
        <dbReference type="ARBA" id="ARBA00022475"/>
    </source>
</evidence>
<dbReference type="GO" id="GO:0005886">
    <property type="term" value="C:plasma membrane"/>
    <property type="evidence" value="ECO:0007669"/>
    <property type="project" value="UniProtKB-SubCell"/>
</dbReference>
<dbReference type="PROSITE" id="PS50850">
    <property type="entry name" value="MFS"/>
    <property type="match status" value="1"/>
</dbReference>
<dbReference type="PATRIC" id="fig|1423816.3.peg.1273"/>
<dbReference type="EMBL" id="AZCT01000018">
    <property type="protein sequence ID" value="KRK11259.1"/>
    <property type="molecule type" value="Genomic_DNA"/>
</dbReference>
<evidence type="ECO:0000259" key="8">
    <source>
        <dbReference type="PROSITE" id="PS50850"/>
    </source>
</evidence>
<keyword evidence="3" id="KW-1003">Cell membrane</keyword>
<dbReference type="PANTHER" id="PTHR43414:SF1">
    <property type="entry name" value="PEPTIDE PERMEASE"/>
    <property type="match status" value="1"/>
</dbReference>
<feature type="transmembrane region" description="Helical" evidence="7">
    <location>
        <begin position="257"/>
        <end position="277"/>
    </location>
</feature>
<protein>
    <submittedName>
        <fullName evidence="9">MFS superfamily transporter</fullName>
    </submittedName>
</protein>
<feature type="transmembrane region" description="Helical" evidence="7">
    <location>
        <begin position="298"/>
        <end position="324"/>
    </location>
</feature>
<keyword evidence="6 7" id="KW-0472">Membrane</keyword>
<comment type="caution">
    <text evidence="9">The sequence shown here is derived from an EMBL/GenBank/DDBJ whole genome shotgun (WGS) entry which is preliminary data.</text>
</comment>
<dbReference type="eggNOG" id="COG2814">
    <property type="taxonomic scope" value="Bacteria"/>
</dbReference>
<comment type="subcellular location">
    <subcellularLocation>
        <location evidence="1">Cell membrane</location>
        <topology evidence="1">Multi-pass membrane protein</topology>
    </subcellularLocation>
</comment>
<keyword evidence="4 7" id="KW-0812">Transmembrane</keyword>
<dbReference type="Gene3D" id="1.20.1250.20">
    <property type="entry name" value="MFS general substrate transporter like domains"/>
    <property type="match status" value="2"/>
</dbReference>
<feature type="transmembrane region" description="Helical" evidence="7">
    <location>
        <begin position="55"/>
        <end position="76"/>
    </location>
</feature>
<evidence type="ECO:0000256" key="1">
    <source>
        <dbReference type="ARBA" id="ARBA00004651"/>
    </source>
</evidence>
<evidence type="ECO:0000256" key="7">
    <source>
        <dbReference type="SAM" id="Phobius"/>
    </source>
</evidence>
<dbReference type="AlphaFoldDB" id="A0A0R1EPH7"/>
<gene>
    <name evidence="9" type="ORF">FD51_GL001217</name>
</gene>
<feature type="transmembrane region" description="Helical" evidence="7">
    <location>
        <begin position="173"/>
        <end position="195"/>
    </location>
</feature>
<evidence type="ECO:0000313" key="9">
    <source>
        <dbReference type="EMBL" id="KRK11259.1"/>
    </source>
</evidence>
<evidence type="ECO:0000256" key="6">
    <source>
        <dbReference type="ARBA" id="ARBA00023136"/>
    </source>
</evidence>
<dbReference type="InterPro" id="IPR036259">
    <property type="entry name" value="MFS_trans_sf"/>
</dbReference>
<reference evidence="9 10" key="1">
    <citation type="journal article" date="2015" name="Genome Announc.">
        <title>Expanding the biotechnology potential of lactobacilli through comparative genomics of 213 strains and associated genera.</title>
        <authorList>
            <person name="Sun Z."/>
            <person name="Harris H.M."/>
            <person name="McCann A."/>
            <person name="Guo C."/>
            <person name="Argimon S."/>
            <person name="Zhang W."/>
            <person name="Yang X."/>
            <person name="Jeffery I.B."/>
            <person name="Cooney J.C."/>
            <person name="Kagawa T.F."/>
            <person name="Liu W."/>
            <person name="Song Y."/>
            <person name="Salvetti E."/>
            <person name="Wrobel A."/>
            <person name="Rasinkangas P."/>
            <person name="Parkhill J."/>
            <person name="Rea M.C."/>
            <person name="O'Sullivan O."/>
            <person name="Ritari J."/>
            <person name="Douillard F.P."/>
            <person name="Paul Ross R."/>
            <person name="Yang R."/>
            <person name="Briner A.E."/>
            <person name="Felis G.E."/>
            <person name="de Vos W.M."/>
            <person name="Barrangou R."/>
            <person name="Klaenhammer T.R."/>
            <person name="Caufield P.W."/>
            <person name="Cui Y."/>
            <person name="Zhang H."/>
            <person name="O'Toole P.W."/>
        </authorList>
    </citation>
    <scope>NUCLEOTIDE SEQUENCE [LARGE SCALE GENOMIC DNA]</scope>
    <source>
        <strain evidence="9 10">DSM 20178</strain>
    </source>
</reference>
<feature type="transmembrane region" description="Helical" evidence="7">
    <location>
        <begin position="223"/>
        <end position="245"/>
    </location>
</feature>
<dbReference type="GO" id="GO:0022857">
    <property type="term" value="F:transmembrane transporter activity"/>
    <property type="evidence" value="ECO:0007669"/>
    <property type="project" value="InterPro"/>
</dbReference>
<feature type="transmembrane region" description="Helical" evidence="7">
    <location>
        <begin position="382"/>
        <end position="401"/>
    </location>
</feature>
<feature type="domain" description="Major facilitator superfamily (MFS) profile" evidence="8">
    <location>
        <begin position="17"/>
        <end position="405"/>
    </location>
</feature>
<proteinExistence type="predicted"/>
<dbReference type="Pfam" id="PF07690">
    <property type="entry name" value="MFS_1"/>
    <property type="match status" value="1"/>
</dbReference>
<evidence type="ECO:0000256" key="4">
    <source>
        <dbReference type="ARBA" id="ARBA00022692"/>
    </source>
</evidence>
<feature type="transmembrane region" description="Helical" evidence="7">
    <location>
        <begin position="20"/>
        <end position="43"/>
    </location>
</feature>
<dbReference type="InterPro" id="IPR011701">
    <property type="entry name" value="MFS"/>
</dbReference>
<feature type="transmembrane region" description="Helical" evidence="7">
    <location>
        <begin position="146"/>
        <end position="167"/>
    </location>
</feature>
<name>A0A0R1EPH7_LACZE</name>
<organism evidence="9 10">
    <name type="scientific">Lacticaseibacillus zeae DSM 20178 = KCTC 3804</name>
    <dbReference type="NCBI Taxonomy" id="1423816"/>
    <lineage>
        <taxon>Bacteria</taxon>
        <taxon>Bacillati</taxon>
        <taxon>Bacillota</taxon>
        <taxon>Bacilli</taxon>
        <taxon>Lactobacillales</taxon>
        <taxon>Lactobacillaceae</taxon>
        <taxon>Lacticaseibacillus</taxon>
    </lineage>
</organism>
<dbReference type="Proteomes" id="UP000051984">
    <property type="component" value="Unassembled WGS sequence"/>
</dbReference>
<keyword evidence="5 7" id="KW-1133">Transmembrane helix</keyword>
<evidence type="ECO:0000256" key="5">
    <source>
        <dbReference type="ARBA" id="ARBA00022989"/>
    </source>
</evidence>
<accession>A0A0R1EPH7</accession>
<dbReference type="PANTHER" id="PTHR43414">
    <property type="entry name" value="MULTIDRUG RESISTANCE PROTEIN MDTG"/>
    <property type="match status" value="1"/>
</dbReference>
<feature type="transmembrane region" description="Helical" evidence="7">
    <location>
        <begin position="88"/>
        <end position="107"/>
    </location>
</feature>